<keyword evidence="3" id="KW-1185">Reference proteome</keyword>
<dbReference type="EMBL" id="KQ978625">
    <property type="protein sequence ID" value="KYN29715.1"/>
    <property type="molecule type" value="Genomic_DNA"/>
</dbReference>
<evidence type="ECO:0000256" key="1">
    <source>
        <dbReference type="SAM" id="MobiDB-lite"/>
    </source>
</evidence>
<evidence type="ECO:0000313" key="3">
    <source>
        <dbReference type="Proteomes" id="UP000078492"/>
    </source>
</evidence>
<sequence>MERRAKKEAAGDDGNSRYALEDADGGKKESRGRGTKRDEMPGKCVANRRTETPFNVAGNPVNVILHRDACICMRVRVRACVRTCVRVCVCMCGHSPQELRRAPRNRSIVVSPLGHYVKRSEEAAKRQGGKLVFDKKRYKVRITRDKNAILSLHEDVSIRQLLCKFFKNPFPCSDNCDDICMCVYVEMFTVLQLFCATSIRLVSQLCTTVLKI</sequence>
<evidence type="ECO:0000313" key="2">
    <source>
        <dbReference type="EMBL" id="KYN29715.1"/>
    </source>
</evidence>
<organism evidence="2 3">
    <name type="scientific">Trachymyrmex cornetzi</name>
    <dbReference type="NCBI Taxonomy" id="471704"/>
    <lineage>
        <taxon>Eukaryota</taxon>
        <taxon>Metazoa</taxon>
        <taxon>Ecdysozoa</taxon>
        <taxon>Arthropoda</taxon>
        <taxon>Hexapoda</taxon>
        <taxon>Insecta</taxon>
        <taxon>Pterygota</taxon>
        <taxon>Neoptera</taxon>
        <taxon>Endopterygota</taxon>
        <taxon>Hymenoptera</taxon>
        <taxon>Apocrita</taxon>
        <taxon>Aculeata</taxon>
        <taxon>Formicoidea</taxon>
        <taxon>Formicidae</taxon>
        <taxon>Myrmicinae</taxon>
        <taxon>Trachymyrmex</taxon>
    </lineage>
</organism>
<gene>
    <name evidence="2" type="ORF">ALC57_00978</name>
</gene>
<feature type="region of interest" description="Disordered" evidence="1">
    <location>
        <begin position="1"/>
        <end position="44"/>
    </location>
</feature>
<dbReference type="Proteomes" id="UP000078492">
    <property type="component" value="Unassembled WGS sequence"/>
</dbReference>
<reference evidence="2 3" key="1">
    <citation type="submission" date="2015-09" db="EMBL/GenBank/DDBJ databases">
        <title>Trachymyrmex cornetzi WGS genome.</title>
        <authorList>
            <person name="Nygaard S."/>
            <person name="Hu H."/>
            <person name="Boomsma J."/>
            <person name="Zhang G."/>
        </authorList>
    </citation>
    <scope>NUCLEOTIDE SEQUENCE [LARGE SCALE GENOMIC DNA]</scope>
    <source>
        <strain evidence="2">Tcor2-1</strain>
        <tissue evidence="2">Whole body</tissue>
    </source>
</reference>
<name>A0A195EN63_9HYME</name>
<feature type="compositionally biased region" description="Basic and acidic residues" evidence="1">
    <location>
        <begin position="1"/>
        <end position="10"/>
    </location>
</feature>
<feature type="compositionally biased region" description="Basic and acidic residues" evidence="1">
    <location>
        <begin position="24"/>
        <end position="41"/>
    </location>
</feature>
<accession>A0A195EN63</accession>
<dbReference type="AlphaFoldDB" id="A0A195EN63"/>
<protein>
    <submittedName>
        <fullName evidence="2">Uncharacterized protein</fullName>
    </submittedName>
</protein>
<proteinExistence type="predicted"/>